<evidence type="ECO:0000313" key="5">
    <source>
        <dbReference type="Proteomes" id="UP000606974"/>
    </source>
</evidence>
<comment type="caution">
    <text evidence="4">The sequence shown here is derived from an EMBL/GenBank/DDBJ whole genome shotgun (WGS) entry which is preliminary data.</text>
</comment>
<dbReference type="Proteomes" id="UP000606974">
    <property type="component" value="Unassembled WGS sequence"/>
</dbReference>
<organism evidence="4 5">
    <name type="scientific">Endocarpon pusillum</name>
    <dbReference type="NCBI Taxonomy" id="364733"/>
    <lineage>
        <taxon>Eukaryota</taxon>
        <taxon>Fungi</taxon>
        <taxon>Dikarya</taxon>
        <taxon>Ascomycota</taxon>
        <taxon>Pezizomycotina</taxon>
        <taxon>Eurotiomycetes</taxon>
        <taxon>Chaetothyriomycetidae</taxon>
        <taxon>Verrucariales</taxon>
        <taxon>Verrucariaceae</taxon>
        <taxon>Endocarpon</taxon>
    </lineage>
</organism>
<keyword evidence="5" id="KW-1185">Reference proteome</keyword>
<dbReference type="InterPro" id="IPR036389">
    <property type="entry name" value="RNase_III_sf"/>
</dbReference>
<evidence type="ECO:0000313" key="4">
    <source>
        <dbReference type="EMBL" id="KAF7503440.1"/>
    </source>
</evidence>
<evidence type="ECO:0000256" key="2">
    <source>
        <dbReference type="SAM" id="MobiDB-lite"/>
    </source>
</evidence>
<dbReference type="GO" id="GO:0005634">
    <property type="term" value="C:nucleus"/>
    <property type="evidence" value="ECO:0007669"/>
    <property type="project" value="TreeGrafter"/>
</dbReference>
<dbReference type="Gene3D" id="3.30.160.20">
    <property type="match status" value="1"/>
</dbReference>
<keyword evidence="1" id="KW-0378">Hydrolase</keyword>
<feature type="region of interest" description="Disordered" evidence="2">
    <location>
        <begin position="1"/>
        <end position="33"/>
    </location>
</feature>
<dbReference type="PANTHER" id="PTHR14950:SF37">
    <property type="entry name" value="ENDORIBONUCLEASE DICER"/>
    <property type="match status" value="1"/>
</dbReference>
<dbReference type="GO" id="GO:0004525">
    <property type="term" value="F:ribonuclease III activity"/>
    <property type="evidence" value="ECO:0007669"/>
    <property type="project" value="InterPro"/>
</dbReference>
<dbReference type="Pfam" id="PF00636">
    <property type="entry name" value="Ribonuclease_3"/>
    <property type="match status" value="1"/>
</dbReference>
<dbReference type="SMART" id="SM00535">
    <property type="entry name" value="RIBOc"/>
    <property type="match status" value="1"/>
</dbReference>
<dbReference type="EMBL" id="JAACFV010000178">
    <property type="protein sequence ID" value="KAF7503440.1"/>
    <property type="molecule type" value="Genomic_DNA"/>
</dbReference>
<dbReference type="Gene3D" id="1.10.1520.10">
    <property type="entry name" value="Ribonuclease III domain"/>
    <property type="match status" value="1"/>
</dbReference>
<accession>A0A8H7DZK2</accession>
<evidence type="ECO:0000256" key="1">
    <source>
        <dbReference type="ARBA" id="ARBA00022801"/>
    </source>
</evidence>
<sequence length="289" mass="32204">MAKRKLDNNSPAGPDEKRPCFGSNGTPDLPPIPPINKELSKTVFTHQSVVSKLDISNPAASYERLEWLGDAYIELMATRLIWDKFKDLPAGRLSQLRELLVKNETLGNIAVMYGLDKRIVTAPDVKTNRKQWTKVKGDVVEAYVAAIVEADTEVGGTGFLTAQRWLYQLWIPQLAGVVVEKRMPDVNAKDALSRKVVSRGVKLEYLEQQPLETLKTGQQKYYISAFLTGWGYERQLLGAGEGLSKTEAGNLAAENALHSPLVEQIAEKKRDFDRRTRGIDQSLHGKTAN</sequence>
<dbReference type="GO" id="GO:0030422">
    <property type="term" value="P:siRNA processing"/>
    <property type="evidence" value="ECO:0007669"/>
    <property type="project" value="TreeGrafter"/>
</dbReference>
<dbReference type="SUPFAM" id="SSF54768">
    <property type="entry name" value="dsRNA-binding domain-like"/>
    <property type="match status" value="1"/>
</dbReference>
<feature type="domain" description="RNase III" evidence="3">
    <location>
        <begin position="36"/>
        <end position="152"/>
    </location>
</feature>
<dbReference type="CDD" id="cd00593">
    <property type="entry name" value="RIBOc"/>
    <property type="match status" value="1"/>
</dbReference>
<dbReference type="PANTHER" id="PTHR14950">
    <property type="entry name" value="DICER-RELATED"/>
    <property type="match status" value="1"/>
</dbReference>
<evidence type="ECO:0000259" key="3">
    <source>
        <dbReference type="PROSITE" id="PS50142"/>
    </source>
</evidence>
<dbReference type="SUPFAM" id="SSF69065">
    <property type="entry name" value="RNase III domain-like"/>
    <property type="match status" value="1"/>
</dbReference>
<proteinExistence type="predicted"/>
<protein>
    <recommendedName>
        <fullName evidence="3">RNase III domain-containing protein</fullName>
    </recommendedName>
</protein>
<dbReference type="InterPro" id="IPR000999">
    <property type="entry name" value="RNase_III_dom"/>
</dbReference>
<name>A0A8H7DZK2_9EURO</name>
<dbReference type="GO" id="GO:0003723">
    <property type="term" value="F:RNA binding"/>
    <property type="evidence" value="ECO:0007669"/>
    <property type="project" value="TreeGrafter"/>
</dbReference>
<dbReference type="OrthoDB" id="2392202at2759"/>
<dbReference type="PROSITE" id="PS00517">
    <property type="entry name" value="RNASE_3_1"/>
    <property type="match status" value="1"/>
</dbReference>
<gene>
    <name evidence="4" type="ORF">GJ744_003732</name>
</gene>
<dbReference type="PROSITE" id="PS50142">
    <property type="entry name" value="RNASE_3_2"/>
    <property type="match status" value="1"/>
</dbReference>
<dbReference type="AlphaFoldDB" id="A0A8H7DZK2"/>
<dbReference type="GO" id="GO:0005737">
    <property type="term" value="C:cytoplasm"/>
    <property type="evidence" value="ECO:0007669"/>
    <property type="project" value="TreeGrafter"/>
</dbReference>
<reference evidence="4" key="1">
    <citation type="submission" date="2020-02" db="EMBL/GenBank/DDBJ databases">
        <authorList>
            <person name="Palmer J.M."/>
        </authorList>
    </citation>
    <scope>NUCLEOTIDE SEQUENCE</scope>
    <source>
        <strain evidence="4">EPUS1.4</strain>
        <tissue evidence="4">Thallus</tissue>
    </source>
</reference>